<protein>
    <submittedName>
        <fullName evidence="2">WhiB family transcriptional regulator</fullName>
    </submittedName>
</protein>
<evidence type="ECO:0000313" key="3">
    <source>
        <dbReference type="Proteomes" id="UP001348641"/>
    </source>
</evidence>
<dbReference type="Pfam" id="PF02467">
    <property type="entry name" value="Whib"/>
    <property type="match status" value="1"/>
</dbReference>
<dbReference type="RefSeq" id="WP_330158787.1">
    <property type="nucleotide sequence ID" value="NZ_BAAAJA010000049.1"/>
</dbReference>
<name>A0ABU7KQZ6_9ACTN</name>
<organism evidence="2 3">
    <name type="scientific">Nocardiopsis tropica</name>
    <dbReference type="NCBI Taxonomy" id="109330"/>
    <lineage>
        <taxon>Bacteria</taxon>
        <taxon>Bacillati</taxon>
        <taxon>Actinomycetota</taxon>
        <taxon>Actinomycetes</taxon>
        <taxon>Streptosporangiales</taxon>
        <taxon>Nocardiopsidaceae</taxon>
        <taxon>Nocardiopsis</taxon>
    </lineage>
</organism>
<evidence type="ECO:0000259" key="1">
    <source>
        <dbReference type="PROSITE" id="PS51674"/>
    </source>
</evidence>
<gene>
    <name evidence="2" type="ORF">Q8A49_14590</name>
</gene>
<proteinExistence type="predicted"/>
<reference evidence="2 3" key="1">
    <citation type="submission" date="2023-07" db="EMBL/GenBank/DDBJ databases">
        <authorList>
            <person name="Girao M."/>
            <person name="Carvalho M.F."/>
        </authorList>
    </citation>
    <scope>NUCLEOTIDE SEQUENCE [LARGE SCALE GENOMIC DNA]</scope>
    <source>
        <strain evidence="2 3">66/93</strain>
    </source>
</reference>
<dbReference type="InterPro" id="IPR034768">
    <property type="entry name" value="4FE4S_WBL"/>
</dbReference>
<comment type="caution">
    <text evidence="2">The sequence shown here is derived from an EMBL/GenBank/DDBJ whole genome shotgun (WGS) entry which is preliminary data.</text>
</comment>
<dbReference type="EMBL" id="JAUUCC010000033">
    <property type="protein sequence ID" value="MEE2051725.1"/>
    <property type="molecule type" value="Genomic_DNA"/>
</dbReference>
<dbReference type="PROSITE" id="PS51674">
    <property type="entry name" value="4FE4S_WBL"/>
    <property type="match status" value="1"/>
</dbReference>
<sequence>MITDERAGCVDLDPAMFRPTTATGRRKALAVCRHCPLAEACLEAALADPTGAYGRIAGGTTTEERAHIAAVRDRARVRVSKPKVASAYRDLWDGHVGESADPARRQAARHMAQDQAAVKALGERRFVAESVRCFGSALRSAVADGDRTGVEHLMRGLPEEHRAALLVAFAGELGGA</sequence>
<feature type="domain" description="4Fe-4S Wbl-type" evidence="1">
    <location>
        <begin position="8"/>
        <end position="67"/>
    </location>
</feature>
<accession>A0ABU7KQZ6</accession>
<dbReference type="Proteomes" id="UP001348641">
    <property type="component" value="Unassembled WGS sequence"/>
</dbReference>
<evidence type="ECO:0000313" key="2">
    <source>
        <dbReference type="EMBL" id="MEE2051725.1"/>
    </source>
</evidence>